<dbReference type="Gramene" id="LPERR11G10990.3">
    <property type="protein sequence ID" value="LPERR11G10990.3"/>
    <property type="gene ID" value="LPERR11G10990"/>
</dbReference>
<evidence type="ECO:0000313" key="3">
    <source>
        <dbReference type="EnsemblPlants" id="LPERR11G10990.5"/>
    </source>
</evidence>
<proteinExistence type="predicted"/>
<keyword evidence="1" id="KW-1133">Transmembrane helix</keyword>
<evidence type="ECO:0000259" key="2">
    <source>
        <dbReference type="Pfam" id="PF00690"/>
    </source>
</evidence>
<keyword evidence="1" id="KW-0812">Transmembrane</keyword>
<dbReference type="EnsemblPlants" id="LPERR11G10990.3">
    <property type="protein sequence ID" value="LPERR11G10990.3"/>
    <property type="gene ID" value="LPERR11G10990"/>
</dbReference>
<accession>A0A0D9XS60</accession>
<dbReference type="HOGENOM" id="CLU_1436371_0_0_1"/>
<dbReference type="Proteomes" id="UP000032180">
    <property type="component" value="Chromosome 11"/>
</dbReference>
<reference evidence="3 4" key="2">
    <citation type="submission" date="2013-12" db="EMBL/GenBank/DDBJ databases">
        <authorList>
            <person name="Yu Y."/>
            <person name="Lee S."/>
            <person name="de Baynast K."/>
            <person name="Wissotski M."/>
            <person name="Liu L."/>
            <person name="Talag J."/>
            <person name="Goicoechea J."/>
            <person name="Angelova A."/>
            <person name="Jetty R."/>
            <person name="Kudrna D."/>
            <person name="Golser W."/>
            <person name="Rivera L."/>
            <person name="Zhang J."/>
            <person name="Wing R."/>
        </authorList>
    </citation>
    <scope>NUCLEOTIDE SEQUENCE</scope>
</reference>
<name>A0A0D9XS60_9ORYZ</name>
<dbReference type="InterPro" id="IPR023298">
    <property type="entry name" value="ATPase_P-typ_TM_dom_sf"/>
</dbReference>
<feature type="transmembrane region" description="Helical" evidence="1">
    <location>
        <begin position="96"/>
        <end position="117"/>
    </location>
</feature>
<keyword evidence="1" id="KW-0472">Membrane</keyword>
<feature type="domain" description="Cation-transporting P-type ATPase N-terminal" evidence="2">
    <location>
        <begin position="11"/>
        <end position="44"/>
    </location>
</feature>
<dbReference type="InterPro" id="IPR004014">
    <property type="entry name" value="ATPase_P-typ_cation-transptr_N"/>
</dbReference>
<feature type="transmembrane region" description="Helical" evidence="1">
    <location>
        <begin position="129"/>
        <end position="150"/>
    </location>
</feature>
<reference evidence="3" key="3">
    <citation type="submission" date="2015-04" db="UniProtKB">
        <authorList>
            <consortium name="EnsemblPlants"/>
        </authorList>
    </citation>
    <scope>IDENTIFICATION</scope>
</reference>
<dbReference type="Pfam" id="PF00690">
    <property type="entry name" value="Cation_ATPase_N"/>
    <property type="match status" value="1"/>
</dbReference>
<dbReference type="SUPFAM" id="SSF81665">
    <property type="entry name" value="Calcium ATPase, transmembrane domain M"/>
    <property type="match status" value="1"/>
</dbReference>
<organism evidence="3 4">
    <name type="scientific">Leersia perrieri</name>
    <dbReference type="NCBI Taxonomy" id="77586"/>
    <lineage>
        <taxon>Eukaryota</taxon>
        <taxon>Viridiplantae</taxon>
        <taxon>Streptophyta</taxon>
        <taxon>Embryophyta</taxon>
        <taxon>Tracheophyta</taxon>
        <taxon>Spermatophyta</taxon>
        <taxon>Magnoliopsida</taxon>
        <taxon>Liliopsida</taxon>
        <taxon>Poales</taxon>
        <taxon>Poaceae</taxon>
        <taxon>BOP clade</taxon>
        <taxon>Oryzoideae</taxon>
        <taxon>Oryzeae</taxon>
        <taxon>Oryzinae</taxon>
        <taxon>Leersia</taxon>
    </lineage>
</organism>
<evidence type="ECO:0000313" key="4">
    <source>
        <dbReference type="Proteomes" id="UP000032180"/>
    </source>
</evidence>
<dbReference type="EnsemblPlants" id="LPERR11G10990.5">
    <property type="protein sequence ID" value="LPERR11G10990.5"/>
    <property type="gene ID" value="LPERR11G10990"/>
</dbReference>
<dbReference type="AlphaFoldDB" id="A0A0D9XS60"/>
<keyword evidence="4" id="KW-1185">Reference proteome</keyword>
<dbReference type="Gramene" id="LPERR11G10990.5">
    <property type="protein sequence ID" value="LPERR11G10990.5"/>
    <property type="gene ID" value="LPERR11G10990"/>
</dbReference>
<reference evidence="3 4" key="1">
    <citation type="submission" date="2012-08" db="EMBL/GenBank/DDBJ databases">
        <title>Oryza genome evolution.</title>
        <authorList>
            <person name="Wing R.A."/>
        </authorList>
    </citation>
    <scope>NUCLEOTIDE SEQUENCE</scope>
</reference>
<evidence type="ECO:0000256" key="1">
    <source>
        <dbReference type="SAM" id="Phobius"/>
    </source>
</evidence>
<protein>
    <recommendedName>
        <fullName evidence="2">Cation-transporting P-type ATPase N-terminal domain-containing protein</fullName>
    </recommendedName>
</protein>
<sequence length="189" mass="21276">MPKSARARADDDVLGRLGTDESTGLTEEEAARRLKAYGPNIVLHHHSQTDSKHLAALKCILFLWGWDHSFTEYIKCEIGWESWEQLIFPWSKEMMCIMLINFLSWMATVAALVSLALNSAAGQTTYYELSVIVYLLVGSLAACFVAKLLANHAKALLESKAFSQRSRFRGAEYGKMRMRLILSLGIPYI</sequence>